<dbReference type="AlphaFoldDB" id="A0A9N9KC91"/>
<evidence type="ECO:0000313" key="1">
    <source>
        <dbReference type="EMBL" id="CAG8822769.1"/>
    </source>
</evidence>
<reference evidence="1" key="1">
    <citation type="submission" date="2021-06" db="EMBL/GenBank/DDBJ databases">
        <authorList>
            <person name="Kallberg Y."/>
            <person name="Tangrot J."/>
            <person name="Rosling A."/>
        </authorList>
    </citation>
    <scope>NUCLEOTIDE SEQUENCE</scope>
    <source>
        <strain evidence="1">MA453B</strain>
    </source>
</reference>
<organism evidence="1 2">
    <name type="scientific">Dentiscutata erythropus</name>
    <dbReference type="NCBI Taxonomy" id="1348616"/>
    <lineage>
        <taxon>Eukaryota</taxon>
        <taxon>Fungi</taxon>
        <taxon>Fungi incertae sedis</taxon>
        <taxon>Mucoromycota</taxon>
        <taxon>Glomeromycotina</taxon>
        <taxon>Glomeromycetes</taxon>
        <taxon>Diversisporales</taxon>
        <taxon>Gigasporaceae</taxon>
        <taxon>Dentiscutata</taxon>
    </lineage>
</organism>
<dbReference type="EMBL" id="CAJVPY010062586">
    <property type="protein sequence ID" value="CAG8822769.1"/>
    <property type="molecule type" value="Genomic_DNA"/>
</dbReference>
<comment type="caution">
    <text evidence="1">The sequence shown here is derived from an EMBL/GenBank/DDBJ whole genome shotgun (WGS) entry which is preliminary data.</text>
</comment>
<keyword evidence="2" id="KW-1185">Reference proteome</keyword>
<gene>
    <name evidence="1" type="ORF">DERYTH_LOCUS27366</name>
</gene>
<evidence type="ECO:0000313" key="2">
    <source>
        <dbReference type="Proteomes" id="UP000789405"/>
    </source>
</evidence>
<dbReference type="Proteomes" id="UP000789405">
    <property type="component" value="Unassembled WGS sequence"/>
</dbReference>
<accession>A0A9N9KC91</accession>
<protein>
    <submittedName>
        <fullName evidence="1">22771_t:CDS:1</fullName>
    </submittedName>
</protein>
<proteinExistence type="predicted"/>
<feature type="non-terminal residue" evidence="1">
    <location>
        <position position="77"/>
    </location>
</feature>
<sequence>ESTTSFLPYLTKGDFESLYTKFTHPKILSAFDYLNNHAVPINSYFGFNKPKIRFILALVIDNNYFKALEKSINKKEE</sequence>
<name>A0A9N9KC91_9GLOM</name>